<gene>
    <name evidence="6" type="ORF">NPRO_03280</name>
</gene>
<dbReference type="Pfam" id="PF13365">
    <property type="entry name" value="Trypsin_2"/>
    <property type="match status" value="1"/>
</dbReference>
<evidence type="ECO:0000256" key="4">
    <source>
        <dbReference type="SAM" id="Phobius"/>
    </source>
</evidence>
<comment type="similarity">
    <text evidence="1">Belongs to the peptidase S1C family.</text>
</comment>
<feature type="domain" description="PDZ" evidence="5">
    <location>
        <begin position="412"/>
        <end position="479"/>
    </location>
</feature>
<dbReference type="Pfam" id="PF17820">
    <property type="entry name" value="PDZ_6"/>
    <property type="match status" value="1"/>
</dbReference>
<keyword evidence="3" id="KW-0378">Hydrolase</keyword>
<dbReference type="SUPFAM" id="SSF50494">
    <property type="entry name" value="Trypsin-like serine proteases"/>
    <property type="match status" value="1"/>
</dbReference>
<dbReference type="KEGG" id="npy:NPRO_03280"/>
<organism evidence="6 7">
    <name type="scientific">Candidatus Nitrosymbiomonas proteolyticus</name>
    <dbReference type="NCBI Taxonomy" id="2608984"/>
    <lineage>
        <taxon>Bacteria</taxon>
        <taxon>Bacillati</taxon>
        <taxon>Armatimonadota</taxon>
        <taxon>Armatimonadota incertae sedis</taxon>
        <taxon>Candidatus Nitrosymbiomonas</taxon>
    </lineage>
</organism>
<protein>
    <submittedName>
        <fullName evidence="6">Protease S1 periplasmic serine protease</fullName>
    </submittedName>
</protein>
<feature type="transmembrane region" description="Helical" evidence="4">
    <location>
        <begin position="12"/>
        <end position="30"/>
    </location>
</feature>
<dbReference type="InterPro" id="IPR036034">
    <property type="entry name" value="PDZ_sf"/>
</dbReference>
<dbReference type="InterPro" id="IPR009003">
    <property type="entry name" value="Peptidase_S1_PA"/>
</dbReference>
<keyword evidence="4" id="KW-1133">Transmembrane helix</keyword>
<name>A0A809R566_9BACT</name>
<feature type="domain" description="PDZ" evidence="5">
    <location>
        <begin position="286"/>
        <end position="334"/>
    </location>
</feature>
<dbReference type="PANTHER" id="PTHR22939">
    <property type="entry name" value="SERINE PROTEASE FAMILY S1C HTRA-RELATED"/>
    <property type="match status" value="1"/>
</dbReference>
<evidence type="ECO:0000313" key="7">
    <source>
        <dbReference type="Proteomes" id="UP000662873"/>
    </source>
</evidence>
<evidence type="ECO:0000256" key="2">
    <source>
        <dbReference type="ARBA" id="ARBA00022670"/>
    </source>
</evidence>
<keyword evidence="4" id="KW-0812">Transmembrane</keyword>
<dbReference type="InterPro" id="IPR001478">
    <property type="entry name" value="PDZ"/>
</dbReference>
<evidence type="ECO:0000256" key="1">
    <source>
        <dbReference type="ARBA" id="ARBA00010541"/>
    </source>
</evidence>
<keyword evidence="2 6" id="KW-0645">Protease</keyword>
<dbReference type="EMBL" id="AP021858">
    <property type="protein sequence ID" value="BBO22733.1"/>
    <property type="molecule type" value="Genomic_DNA"/>
</dbReference>
<dbReference type="PANTHER" id="PTHR22939:SF129">
    <property type="entry name" value="SERINE PROTEASE HTRA2, MITOCHONDRIAL"/>
    <property type="match status" value="1"/>
</dbReference>
<dbReference type="Proteomes" id="UP000662873">
    <property type="component" value="Chromosome"/>
</dbReference>
<dbReference type="GO" id="GO:0004252">
    <property type="term" value="F:serine-type endopeptidase activity"/>
    <property type="evidence" value="ECO:0007669"/>
    <property type="project" value="InterPro"/>
</dbReference>
<reference evidence="6" key="1">
    <citation type="journal article" name="DNA Res.">
        <title>The physiological potential of anammox bacteria as revealed by their core genome structure.</title>
        <authorList>
            <person name="Okubo T."/>
            <person name="Toyoda A."/>
            <person name="Fukuhara K."/>
            <person name="Uchiyama I."/>
            <person name="Harigaya Y."/>
            <person name="Kuroiwa M."/>
            <person name="Suzuki T."/>
            <person name="Murakami Y."/>
            <person name="Suwa Y."/>
            <person name="Takami H."/>
        </authorList>
    </citation>
    <scope>NUCLEOTIDE SEQUENCE</scope>
    <source>
        <strain evidence="6">317325-2</strain>
    </source>
</reference>
<dbReference type="InterPro" id="IPR041489">
    <property type="entry name" value="PDZ_6"/>
</dbReference>
<dbReference type="InterPro" id="IPR001940">
    <property type="entry name" value="Peptidase_S1C"/>
</dbReference>
<evidence type="ECO:0000313" key="6">
    <source>
        <dbReference type="EMBL" id="BBO22733.1"/>
    </source>
</evidence>
<dbReference type="Pfam" id="PF13180">
    <property type="entry name" value="PDZ_2"/>
    <property type="match status" value="1"/>
</dbReference>
<dbReference type="PRINTS" id="PR00834">
    <property type="entry name" value="PROTEASES2C"/>
</dbReference>
<dbReference type="GO" id="GO:0006508">
    <property type="term" value="P:proteolysis"/>
    <property type="evidence" value="ECO:0007669"/>
    <property type="project" value="UniProtKB-KW"/>
</dbReference>
<sequence>MNARKTRSGKSAYVMLLIGAVIGAVTFASIQSGKVISPAQAEKPAVAMPASNLEAPKLDMLRSLDEAFASIVDYASKAVVHIRTGGDRSQGLTSAMASGEGSGVIFRSDGYIVTNAHVVDSFDTVTVTLNDGRSFPGKVIKAEDIDIAVVKIQASDLPTVQFGNSDAVRPGQFAIAVGSPFGFENSTTIGHISAIGRESIVPDMRQGSARFYPDLIQTDASINMGNSGGPLLNVDGQVVGINTAIYSGTGGSVGIGFAIPSNQARMIADMLIEKGKVTRAYIGVRPVNLKEFQKKELGVEGGAVVDEIPNDGPASKAGLKQGDIIIQIGSMPIRTQQDLRNAMLRFEPKADVKVEYIRNGQRKSAQVVLGDPPKLEASVAPNRNPDFGSPNQGLPPNIEEFMRDFQPPQGERVPRSQGDRPVLGVGIETVGPTQRTQYGIPESVSGAVVTQVAPGSMAERLGLKVGDVIREFGGKPIKDAPSFVAEMQKVRPGDKKSIKFGSYKNNAVAEVTRDVQF</sequence>
<evidence type="ECO:0000259" key="5">
    <source>
        <dbReference type="PROSITE" id="PS50106"/>
    </source>
</evidence>
<evidence type="ECO:0000256" key="3">
    <source>
        <dbReference type="ARBA" id="ARBA00022801"/>
    </source>
</evidence>
<dbReference type="PROSITE" id="PS50106">
    <property type="entry name" value="PDZ"/>
    <property type="match status" value="2"/>
</dbReference>
<proteinExistence type="inferred from homology"/>
<accession>A0A809R566</accession>
<dbReference type="AlphaFoldDB" id="A0A809R566"/>
<dbReference type="SMART" id="SM00228">
    <property type="entry name" value="PDZ"/>
    <property type="match status" value="2"/>
</dbReference>
<dbReference type="SUPFAM" id="SSF50156">
    <property type="entry name" value="PDZ domain-like"/>
    <property type="match status" value="2"/>
</dbReference>
<keyword evidence="4" id="KW-0472">Membrane</keyword>
<dbReference type="Gene3D" id="2.30.42.10">
    <property type="match status" value="2"/>
</dbReference>
<dbReference type="Gene3D" id="2.40.10.120">
    <property type="match status" value="1"/>
</dbReference>